<evidence type="ECO:0000313" key="9">
    <source>
        <dbReference type="EMBL" id="SEF26154.1"/>
    </source>
</evidence>
<evidence type="ECO:0000256" key="2">
    <source>
        <dbReference type="ARBA" id="ARBA00022448"/>
    </source>
</evidence>
<keyword evidence="9" id="KW-0762">Sugar transport</keyword>
<keyword evidence="3" id="KW-1003">Cell membrane</keyword>
<evidence type="ECO:0000256" key="5">
    <source>
        <dbReference type="ARBA" id="ARBA00022989"/>
    </source>
</evidence>
<dbReference type="Pfam" id="PF00528">
    <property type="entry name" value="BPD_transp_1"/>
    <property type="match status" value="1"/>
</dbReference>
<feature type="domain" description="ABC transmembrane type-1" evidence="8">
    <location>
        <begin position="71"/>
        <end position="282"/>
    </location>
</feature>
<feature type="transmembrane region" description="Helical" evidence="7">
    <location>
        <begin position="73"/>
        <end position="96"/>
    </location>
</feature>
<proteinExistence type="inferred from homology"/>
<dbReference type="OrthoDB" id="4319190at2"/>
<dbReference type="EMBL" id="FNUJ01000003">
    <property type="protein sequence ID" value="SEF26154.1"/>
    <property type="molecule type" value="Genomic_DNA"/>
</dbReference>
<evidence type="ECO:0000256" key="3">
    <source>
        <dbReference type="ARBA" id="ARBA00022475"/>
    </source>
</evidence>
<dbReference type="AlphaFoldDB" id="A0A1H5QJY0"/>
<dbReference type="STRING" id="218821.SAMN05421837_103105"/>
<dbReference type="RefSeq" id="WP_086677406.1">
    <property type="nucleotide sequence ID" value="NZ_FNUJ01000003.1"/>
</dbReference>
<keyword evidence="10" id="KW-1185">Reference proteome</keyword>
<feature type="transmembrane region" description="Helical" evidence="7">
    <location>
        <begin position="12"/>
        <end position="40"/>
    </location>
</feature>
<organism evidence="9 10">
    <name type="scientific">Amycolatopsis pretoriensis</name>
    <dbReference type="NCBI Taxonomy" id="218821"/>
    <lineage>
        <taxon>Bacteria</taxon>
        <taxon>Bacillati</taxon>
        <taxon>Actinomycetota</taxon>
        <taxon>Actinomycetes</taxon>
        <taxon>Pseudonocardiales</taxon>
        <taxon>Pseudonocardiaceae</taxon>
        <taxon>Amycolatopsis</taxon>
    </lineage>
</organism>
<name>A0A1H5QJY0_9PSEU</name>
<dbReference type="PANTHER" id="PTHR30193">
    <property type="entry name" value="ABC TRANSPORTER PERMEASE PROTEIN"/>
    <property type="match status" value="1"/>
</dbReference>
<keyword evidence="4 7" id="KW-0812">Transmembrane</keyword>
<dbReference type="Proteomes" id="UP000198878">
    <property type="component" value="Unassembled WGS sequence"/>
</dbReference>
<dbReference type="GO" id="GO:0005886">
    <property type="term" value="C:plasma membrane"/>
    <property type="evidence" value="ECO:0007669"/>
    <property type="project" value="UniProtKB-SubCell"/>
</dbReference>
<feature type="transmembrane region" description="Helical" evidence="7">
    <location>
        <begin position="209"/>
        <end position="230"/>
    </location>
</feature>
<feature type="transmembrane region" description="Helical" evidence="7">
    <location>
        <begin position="261"/>
        <end position="281"/>
    </location>
</feature>
<gene>
    <name evidence="9" type="ORF">SAMN05421837_103105</name>
</gene>
<evidence type="ECO:0000256" key="4">
    <source>
        <dbReference type="ARBA" id="ARBA00022692"/>
    </source>
</evidence>
<evidence type="ECO:0000259" key="8">
    <source>
        <dbReference type="PROSITE" id="PS50928"/>
    </source>
</evidence>
<comment type="subcellular location">
    <subcellularLocation>
        <location evidence="1 7">Cell membrane</location>
        <topology evidence="1 7">Multi-pass membrane protein</topology>
    </subcellularLocation>
</comment>
<keyword evidence="5 7" id="KW-1133">Transmembrane helix</keyword>
<evidence type="ECO:0000256" key="6">
    <source>
        <dbReference type="ARBA" id="ARBA00023136"/>
    </source>
</evidence>
<comment type="similarity">
    <text evidence="7">Belongs to the binding-protein-dependent transport system permease family.</text>
</comment>
<feature type="transmembrane region" description="Helical" evidence="7">
    <location>
        <begin position="108"/>
        <end position="128"/>
    </location>
</feature>
<dbReference type="Gene3D" id="1.10.3720.10">
    <property type="entry name" value="MetI-like"/>
    <property type="match status" value="1"/>
</dbReference>
<dbReference type="PANTHER" id="PTHR30193:SF41">
    <property type="entry name" value="DIACETYLCHITOBIOSE UPTAKE SYSTEM PERMEASE PROTEIN NGCF"/>
    <property type="match status" value="1"/>
</dbReference>
<dbReference type="InterPro" id="IPR035906">
    <property type="entry name" value="MetI-like_sf"/>
</dbReference>
<feature type="transmembrane region" description="Helical" evidence="7">
    <location>
        <begin position="156"/>
        <end position="180"/>
    </location>
</feature>
<evidence type="ECO:0000313" key="10">
    <source>
        <dbReference type="Proteomes" id="UP000198878"/>
    </source>
</evidence>
<accession>A0A1H5QJY0</accession>
<evidence type="ECO:0000256" key="1">
    <source>
        <dbReference type="ARBA" id="ARBA00004651"/>
    </source>
</evidence>
<protein>
    <submittedName>
        <fullName evidence="9">Multiple sugar transport system permease protein</fullName>
    </submittedName>
</protein>
<keyword evidence="2 7" id="KW-0813">Transport</keyword>
<sequence length="294" mass="31989">MTWTTKKRDELAGWLFVAPQALGFLAFVVAPLVAVVWYSFQDVNLLAGTSSFAGADNYAKLFDDPTAPKVARATAIFCVGLVVLNLALALSLALLLNLKLRGTTVFRTVFFSPVVVTLVAWTIVWNFLLQDNGGINSLLQTIGVDGPNWLRGNGTAMLSVIVVQVLKNVGLNMVLFLAALQGIPASVMEASQLDGAGPWRRFRSVMLPMISPTTLLTAIITVAGALQVFAQIQVLTLGGPADSTNVLVFYFYQQAFANHDLGYGSALAVVLFLVILVLTLLQWRMRKRWVFHES</sequence>
<dbReference type="CDD" id="cd06261">
    <property type="entry name" value="TM_PBP2"/>
    <property type="match status" value="1"/>
</dbReference>
<dbReference type="InterPro" id="IPR000515">
    <property type="entry name" value="MetI-like"/>
</dbReference>
<dbReference type="SUPFAM" id="SSF161098">
    <property type="entry name" value="MetI-like"/>
    <property type="match status" value="1"/>
</dbReference>
<dbReference type="InterPro" id="IPR051393">
    <property type="entry name" value="ABC_transporter_permease"/>
</dbReference>
<reference evidence="10" key="1">
    <citation type="submission" date="2016-10" db="EMBL/GenBank/DDBJ databases">
        <authorList>
            <person name="Varghese N."/>
            <person name="Submissions S."/>
        </authorList>
    </citation>
    <scope>NUCLEOTIDE SEQUENCE [LARGE SCALE GENOMIC DNA]</scope>
    <source>
        <strain evidence="10">DSM 44654</strain>
    </source>
</reference>
<evidence type="ECO:0000256" key="7">
    <source>
        <dbReference type="RuleBase" id="RU363032"/>
    </source>
</evidence>
<keyword evidence="6 7" id="KW-0472">Membrane</keyword>
<dbReference type="PROSITE" id="PS50928">
    <property type="entry name" value="ABC_TM1"/>
    <property type="match status" value="1"/>
</dbReference>
<dbReference type="GO" id="GO:0055085">
    <property type="term" value="P:transmembrane transport"/>
    <property type="evidence" value="ECO:0007669"/>
    <property type="project" value="InterPro"/>
</dbReference>